<protein>
    <submittedName>
        <fullName evidence="2">Uncharacterized protein</fullName>
    </submittedName>
</protein>
<feature type="compositionally biased region" description="Acidic residues" evidence="1">
    <location>
        <begin position="130"/>
        <end position="142"/>
    </location>
</feature>
<evidence type="ECO:0000256" key="1">
    <source>
        <dbReference type="SAM" id="MobiDB-lite"/>
    </source>
</evidence>
<dbReference type="AlphaFoldDB" id="A0AAE1R253"/>
<evidence type="ECO:0000313" key="2">
    <source>
        <dbReference type="EMBL" id="KAK4343860.1"/>
    </source>
</evidence>
<reference evidence="2" key="1">
    <citation type="submission" date="2023-12" db="EMBL/GenBank/DDBJ databases">
        <title>Genome assembly of Anisodus tanguticus.</title>
        <authorList>
            <person name="Wang Y.-J."/>
        </authorList>
    </citation>
    <scope>NUCLEOTIDE SEQUENCE</scope>
    <source>
        <strain evidence="2">KB-2021</strain>
        <tissue evidence="2">Leaf</tissue>
    </source>
</reference>
<feature type="compositionally biased region" description="Basic and acidic residues" evidence="1">
    <location>
        <begin position="143"/>
        <end position="152"/>
    </location>
</feature>
<dbReference type="Proteomes" id="UP001291623">
    <property type="component" value="Unassembled WGS sequence"/>
</dbReference>
<name>A0AAE1R253_9SOLA</name>
<gene>
    <name evidence="2" type="ORF">RND71_036954</name>
</gene>
<comment type="caution">
    <text evidence="2">The sequence shown here is derived from an EMBL/GenBank/DDBJ whole genome shotgun (WGS) entry which is preliminary data.</text>
</comment>
<proteinExistence type="predicted"/>
<organism evidence="2 3">
    <name type="scientific">Anisodus tanguticus</name>
    <dbReference type="NCBI Taxonomy" id="243964"/>
    <lineage>
        <taxon>Eukaryota</taxon>
        <taxon>Viridiplantae</taxon>
        <taxon>Streptophyta</taxon>
        <taxon>Embryophyta</taxon>
        <taxon>Tracheophyta</taxon>
        <taxon>Spermatophyta</taxon>
        <taxon>Magnoliopsida</taxon>
        <taxon>eudicotyledons</taxon>
        <taxon>Gunneridae</taxon>
        <taxon>Pentapetalae</taxon>
        <taxon>asterids</taxon>
        <taxon>lamiids</taxon>
        <taxon>Solanales</taxon>
        <taxon>Solanaceae</taxon>
        <taxon>Solanoideae</taxon>
        <taxon>Hyoscyameae</taxon>
        <taxon>Anisodus</taxon>
    </lineage>
</organism>
<sequence length="152" mass="16832">MMGRIMIVPGGAGFYPDHDATKEILDLFEGFTVVNVTLHGAKAACATKKGGSLHTAGARTQGHVARKLVGYKDVVHEYHQTQREGEWTQHPLELEIEMWCSVAGTQKGSSSEPYCMWTICVPCSPPPNLNDDDIESEDDDEYVDRTPDHEMP</sequence>
<evidence type="ECO:0000313" key="3">
    <source>
        <dbReference type="Proteomes" id="UP001291623"/>
    </source>
</evidence>
<dbReference type="EMBL" id="JAVYJV010000020">
    <property type="protein sequence ID" value="KAK4343860.1"/>
    <property type="molecule type" value="Genomic_DNA"/>
</dbReference>
<accession>A0AAE1R253</accession>
<feature type="region of interest" description="Disordered" evidence="1">
    <location>
        <begin position="128"/>
        <end position="152"/>
    </location>
</feature>
<keyword evidence="3" id="KW-1185">Reference proteome</keyword>